<feature type="region of interest" description="Disordered" evidence="1">
    <location>
        <begin position="61"/>
        <end position="85"/>
    </location>
</feature>
<dbReference type="EMBL" id="JARBHA010000013">
    <property type="protein sequence ID" value="KAJ9685337.1"/>
    <property type="molecule type" value="Genomic_DNA"/>
</dbReference>
<evidence type="ECO:0000313" key="4">
    <source>
        <dbReference type="Proteomes" id="UP001168098"/>
    </source>
</evidence>
<dbReference type="PANTHER" id="PTHR34271:SF1">
    <property type="entry name" value="NUCLEOLAR HISTONE METHYLTRANSFERASE-RELATED PROTEIN"/>
    <property type="match status" value="1"/>
</dbReference>
<reference evidence="3 4" key="1">
    <citation type="journal article" date="2023" name="BMC Biotechnol.">
        <title>Vitis rotundifolia cv Carlos genome sequencing.</title>
        <authorList>
            <person name="Huff M."/>
            <person name="Hulse-Kemp A."/>
            <person name="Scheffler B."/>
            <person name="Youngblood R."/>
            <person name="Simpson S."/>
            <person name="Babiker E."/>
            <person name="Staton M."/>
        </authorList>
    </citation>
    <scope>NUCLEOTIDE SEQUENCE [LARGE SCALE GENOMIC DNA]</scope>
    <source>
        <tissue evidence="3">Leaf</tissue>
    </source>
</reference>
<dbReference type="Proteomes" id="UP001168098">
    <property type="component" value="Unassembled WGS sequence"/>
</dbReference>
<keyword evidence="2" id="KW-0472">Membrane</keyword>
<gene>
    <name evidence="3" type="ORF">PVL29_017387</name>
</gene>
<feature type="transmembrane region" description="Helical" evidence="2">
    <location>
        <begin position="15"/>
        <end position="35"/>
    </location>
</feature>
<keyword evidence="4" id="KW-1185">Reference proteome</keyword>
<dbReference type="AlphaFoldDB" id="A0AA38ZAL7"/>
<evidence type="ECO:0000256" key="2">
    <source>
        <dbReference type="SAM" id="Phobius"/>
    </source>
</evidence>
<comment type="caution">
    <text evidence="3">The sequence shown here is derived from an EMBL/GenBank/DDBJ whole genome shotgun (WGS) entry which is preliminary data.</text>
</comment>
<evidence type="ECO:0000313" key="3">
    <source>
        <dbReference type="EMBL" id="KAJ9685337.1"/>
    </source>
</evidence>
<keyword evidence="2" id="KW-1133">Transmembrane helix</keyword>
<keyword evidence="2" id="KW-0812">Transmembrane</keyword>
<organism evidence="3 4">
    <name type="scientific">Vitis rotundifolia</name>
    <name type="common">Muscadine grape</name>
    <dbReference type="NCBI Taxonomy" id="103349"/>
    <lineage>
        <taxon>Eukaryota</taxon>
        <taxon>Viridiplantae</taxon>
        <taxon>Streptophyta</taxon>
        <taxon>Embryophyta</taxon>
        <taxon>Tracheophyta</taxon>
        <taxon>Spermatophyta</taxon>
        <taxon>Magnoliopsida</taxon>
        <taxon>eudicotyledons</taxon>
        <taxon>Gunneridae</taxon>
        <taxon>Pentapetalae</taxon>
        <taxon>rosids</taxon>
        <taxon>Vitales</taxon>
        <taxon>Vitaceae</taxon>
        <taxon>Viteae</taxon>
        <taxon>Vitis</taxon>
    </lineage>
</organism>
<sequence>MPPRAFAVKEISCNLAVIFLILDHISALNLIAFGVKLVQQEGMRLLALNLDGTYNISDDNDTSSAAMPSTGVEDATSHTNEIGNEDCNPLAEEEITNERDISLDQNPFHSLPHLISSSTLIDSLLLMQRHMRFCGWINDNEPNDICTKQLIPTTVMQLEKVIRETDTHSKSRWDEKPK</sequence>
<evidence type="ECO:0000256" key="1">
    <source>
        <dbReference type="SAM" id="MobiDB-lite"/>
    </source>
</evidence>
<name>A0AA38ZAL7_VITRO</name>
<proteinExistence type="predicted"/>
<dbReference type="PANTHER" id="PTHR34271">
    <property type="entry name" value="NUCLEOLAR HISTONE METHYLTRANSFERASE-RELATED PROTEIN"/>
    <property type="match status" value="1"/>
</dbReference>
<protein>
    <submittedName>
        <fullName evidence="3">Uncharacterized protein</fullName>
    </submittedName>
</protein>
<accession>A0AA38ZAL7</accession>